<proteinExistence type="predicted"/>
<gene>
    <name evidence="2" type="ORF">GCM10009665_03230</name>
</gene>
<feature type="region of interest" description="Disordered" evidence="1">
    <location>
        <begin position="348"/>
        <end position="367"/>
    </location>
</feature>
<reference evidence="2 3" key="1">
    <citation type="journal article" date="2019" name="Int. J. Syst. Evol. Microbiol.">
        <title>The Global Catalogue of Microorganisms (GCM) 10K type strain sequencing project: providing services to taxonomists for standard genome sequencing and annotation.</title>
        <authorList>
            <consortium name="The Broad Institute Genomics Platform"/>
            <consortium name="The Broad Institute Genome Sequencing Center for Infectious Disease"/>
            <person name="Wu L."/>
            <person name="Ma J."/>
        </authorList>
    </citation>
    <scope>NUCLEOTIDE SEQUENCE [LARGE SCALE GENOMIC DNA]</scope>
    <source>
        <strain evidence="2 3">JCM 13004</strain>
    </source>
</reference>
<protein>
    <submittedName>
        <fullName evidence="2">Uncharacterized protein</fullName>
    </submittedName>
</protein>
<evidence type="ECO:0000256" key="1">
    <source>
        <dbReference type="SAM" id="MobiDB-lite"/>
    </source>
</evidence>
<keyword evidence="3" id="KW-1185">Reference proteome</keyword>
<dbReference type="EMBL" id="BAAALF010000003">
    <property type="protein sequence ID" value="GAA1216716.1"/>
    <property type="molecule type" value="Genomic_DNA"/>
</dbReference>
<evidence type="ECO:0000313" key="3">
    <source>
        <dbReference type="Proteomes" id="UP001500037"/>
    </source>
</evidence>
<accession>A0ABN1VLX7</accession>
<comment type="caution">
    <text evidence="2">The sequence shown here is derived from an EMBL/GenBank/DDBJ whole genome shotgun (WGS) entry which is preliminary data.</text>
</comment>
<feature type="compositionally biased region" description="Low complexity" evidence="1">
    <location>
        <begin position="352"/>
        <end position="363"/>
    </location>
</feature>
<evidence type="ECO:0000313" key="2">
    <source>
        <dbReference type="EMBL" id="GAA1216716.1"/>
    </source>
</evidence>
<name>A0ABN1VLX7_9ACTN</name>
<organism evidence="2 3">
    <name type="scientific">Kitasatospora nipponensis</name>
    <dbReference type="NCBI Taxonomy" id="258049"/>
    <lineage>
        <taxon>Bacteria</taxon>
        <taxon>Bacillati</taxon>
        <taxon>Actinomycetota</taxon>
        <taxon>Actinomycetes</taxon>
        <taxon>Kitasatosporales</taxon>
        <taxon>Streptomycetaceae</taxon>
        <taxon>Kitasatospora</taxon>
    </lineage>
</organism>
<dbReference type="Proteomes" id="UP001500037">
    <property type="component" value="Unassembled WGS sequence"/>
</dbReference>
<sequence>MREVLADLDFAVYAVDLAGRGGRGFPTARAAGGALPGAPLRYGAPPAGTEAMTAYETRGGELSWVELRSGDWRSLDGPYVTVRTYRPGAERGDTLPELEELVERERDRVYEQIGIDEGDSPGRVRALREWITVDGEPTAAEVHEEHGTGTGAAAQAQTVWAGRLRVHGTVVTLCARGVAPGAVELLPLAGDDFERFLAGRGELLHAVGEQRRRRLAEAQHRHLALTGLDAHRAVLEFSVERALAVRAHRLAQGEPRLPRRLRGEERPEQWEAALRQQMRLAGEDRREAHAALESMVGHLVALATLADWLPGTPDGRAALEELVRYTAFASHVPSLPAQRAWERLRARPAREPAPGTAGAADVAGGDEREWREHAEEVWLAAWEQWRRERVR</sequence>